<gene>
    <name evidence="1" type="ORF">TTHERM_00035220</name>
</gene>
<dbReference type="RefSeq" id="XP_977022.1">
    <property type="nucleotide sequence ID" value="XM_971929.1"/>
</dbReference>
<dbReference type="AlphaFoldDB" id="Q22MJ8"/>
<evidence type="ECO:0000313" key="1">
    <source>
        <dbReference type="EMBL" id="EAR86472.1"/>
    </source>
</evidence>
<reference evidence="2" key="1">
    <citation type="journal article" date="2006" name="PLoS Biol.">
        <title>Macronuclear genome sequence of the ciliate Tetrahymena thermophila, a model eukaryote.</title>
        <authorList>
            <person name="Eisen J.A."/>
            <person name="Coyne R.S."/>
            <person name="Wu M."/>
            <person name="Wu D."/>
            <person name="Thiagarajan M."/>
            <person name="Wortman J.R."/>
            <person name="Badger J.H."/>
            <person name="Ren Q."/>
            <person name="Amedeo P."/>
            <person name="Jones K.M."/>
            <person name="Tallon L.J."/>
            <person name="Delcher A.L."/>
            <person name="Salzberg S.L."/>
            <person name="Silva J.C."/>
            <person name="Haas B.J."/>
            <person name="Majoros W.H."/>
            <person name="Farzad M."/>
            <person name="Carlton J.M."/>
            <person name="Smith R.K. Jr."/>
            <person name="Garg J."/>
            <person name="Pearlman R.E."/>
            <person name="Karrer K.M."/>
            <person name="Sun L."/>
            <person name="Manning G."/>
            <person name="Elde N.C."/>
            <person name="Turkewitz A.P."/>
            <person name="Asai D.J."/>
            <person name="Wilkes D.E."/>
            <person name="Wang Y."/>
            <person name="Cai H."/>
            <person name="Collins K."/>
            <person name="Stewart B.A."/>
            <person name="Lee S.R."/>
            <person name="Wilamowska K."/>
            <person name="Weinberg Z."/>
            <person name="Ruzzo W.L."/>
            <person name="Wloga D."/>
            <person name="Gaertig J."/>
            <person name="Frankel J."/>
            <person name="Tsao C.-C."/>
            <person name="Gorovsky M.A."/>
            <person name="Keeling P.J."/>
            <person name="Waller R.F."/>
            <person name="Patron N.J."/>
            <person name="Cherry J.M."/>
            <person name="Stover N.A."/>
            <person name="Krieger C.J."/>
            <person name="del Toro C."/>
            <person name="Ryder H.F."/>
            <person name="Williamson S.C."/>
            <person name="Barbeau R.A."/>
            <person name="Hamilton E.P."/>
            <person name="Orias E."/>
        </authorList>
    </citation>
    <scope>NUCLEOTIDE SEQUENCE [LARGE SCALE GENOMIC DNA]</scope>
    <source>
        <strain evidence="2">SB210</strain>
    </source>
</reference>
<accession>Q22MJ8</accession>
<dbReference type="KEGG" id="tet:TTHERM_00035220"/>
<dbReference type="HOGENOM" id="CLU_1139975_0_0_1"/>
<proteinExistence type="predicted"/>
<dbReference type="GeneID" id="7843918"/>
<name>Q22MJ8_TETTS</name>
<keyword evidence="2" id="KW-1185">Reference proteome</keyword>
<dbReference type="EMBL" id="GG662720">
    <property type="protein sequence ID" value="EAR86472.1"/>
    <property type="molecule type" value="Genomic_DNA"/>
</dbReference>
<evidence type="ECO:0000313" key="2">
    <source>
        <dbReference type="Proteomes" id="UP000009168"/>
    </source>
</evidence>
<sequence>MSEMIIDSPTIDSRPLQTARRFNKIQKKKSNICSLSSLSLSSTSTCISGSNKIKMALLNQLKNQHSLSDLNINFDNAYDFIEESTDLIPCIEEQEYNPSHSVYSATSCMEEEDSVCDLKMRNINEMDNLMVNSNNSMLMSTSTASHVSQDMMMSSSTCMTAVKSNKKLRLLTAFTRTNFLMDEELDDYFLQLENKINQWLDEQGVQQVEPNSTKMSNSSKVSISSPFSNSTLIQRRKLRNLSML</sequence>
<dbReference type="InParanoid" id="Q22MJ8"/>
<organism evidence="1 2">
    <name type="scientific">Tetrahymena thermophila (strain SB210)</name>
    <dbReference type="NCBI Taxonomy" id="312017"/>
    <lineage>
        <taxon>Eukaryota</taxon>
        <taxon>Sar</taxon>
        <taxon>Alveolata</taxon>
        <taxon>Ciliophora</taxon>
        <taxon>Intramacronucleata</taxon>
        <taxon>Oligohymenophorea</taxon>
        <taxon>Hymenostomatida</taxon>
        <taxon>Tetrahymenina</taxon>
        <taxon>Tetrahymenidae</taxon>
        <taxon>Tetrahymena</taxon>
    </lineage>
</organism>
<dbReference type="Proteomes" id="UP000009168">
    <property type="component" value="Unassembled WGS sequence"/>
</dbReference>
<protein>
    <submittedName>
        <fullName evidence="1">Uncharacterized protein</fullName>
    </submittedName>
</protein>